<dbReference type="CDD" id="cd00959">
    <property type="entry name" value="DeoC"/>
    <property type="match status" value="1"/>
</dbReference>
<dbReference type="InterPro" id="IPR011343">
    <property type="entry name" value="DeoC"/>
</dbReference>
<comment type="similarity">
    <text evidence="1 7">Belongs to the DeoC/FbaB aldolase family. DeoC type 1 subfamily.</text>
</comment>
<evidence type="ECO:0000256" key="3">
    <source>
        <dbReference type="ARBA" id="ARBA00022801"/>
    </source>
</evidence>
<sequence length="426" mass="46559">MKRSIERAAGGIVVRGKGEQREVLLIDDAYGRVTFPKGHLEAGENWEAAAVREVLEETGVETRILAPLGRVEYPIVRDGRPVRKQVRFFLLEAIDSDTTPKHQAEEVRAAYFSPMDEAEQKHGKEGYENWSFVFRKARAVLAWLDGDFEQRWRQISNDARPEELGEVWQFARPVVEELIAACRDELTTVMPELTQPPAQKVELPREGIGVEEVRAAVEHTLLKPEASVVDVENLCREASEHRFPLVCINPQHVGSAAAFLADSETDVCTVIGFPLGATSPEGLAAEVVEMAAKGAREIDMVIPVGSMVEDDVWTVYQHVARVVRTAQSLHPRPEIKVILETSALTFDQVIKSSLVSIAAGADYIKTSTGFHKGGAVVADVSAMAMIAGRVGKVKASGGVRTQIAAINMLSYGASRLGTSSGVKLVR</sequence>
<dbReference type="PROSITE" id="PS00893">
    <property type="entry name" value="NUDIX_BOX"/>
    <property type="match status" value="1"/>
</dbReference>
<evidence type="ECO:0000256" key="5">
    <source>
        <dbReference type="ARBA" id="ARBA00023270"/>
    </source>
</evidence>
<comment type="function">
    <text evidence="7">Catalyzes a reversible aldol reaction between acetaldehyde and D-glyceraldehyde 3-phosphate to generate 2-deoxy-D-ribose 5-phosphate.</text>
</comment>
<dbReference type="Pfam" id="PF00293">
    <property type="entry name" value="NUDIX"/>
    <property type="match status" value="1"/>
</dbReference>
<dbReference type="InterPro" id="IPR002915">
    <property type="entry name" value="DeoC/FbaB/LacD_aldolase"/>
</dbReference>
<keyword evidence="3" id="KW-0378">Hydrolase</keyword>
<name>A0ABV5ACH3_9BACL</name>
<protein>
    <recommendedName>
        <fullName evidence="7">Deoxyribose-phosphate aldolase</fullName>
        <shortName evidence="7">DERA</shortName>
        <ecNumber evidence="7">4.1.2.4</ecNumber>
    </recommendedName>
    <alternativeName>
        <fullName evidence="7">2-deoxy-D-ribose 5-phosphate aldolase</fullName>
    </alternativeName>
    <alternativeName>
        <fullName evidence="7">Phosphodeoxyriboaldolase</fullName>
        <shortName evidence="7">Deoxyriboaldolase</shortName>
    </alternativeName>
</protein>
<comment type="catalytic activity">
    <reaction evidence="6 7">
        <text>2-deoxy-D-ribose 5-phosphate = D-glyceraldehyde 3-phosphate + acetaldehyde</text>
        <dbReference type="Rhea" id="RHEA:12821"/>
        <dbReference type="ChEBI" id="CHEBI:15343"/>
        <dbReference type="ChEBI" id="CHEBI:59776"/>
        <dbReference type="ChEBI" id="CHEBI:62877"/>
        <dbReference type="EC" id="4.1.2.4"/>
    </reaction>
</comment>
<comment type="caution">
    <text evidence="9">The sequence shown here is derived from an EMBL/GenBank/DDBJ whole genome shotgun (WGS) entry which is preliminary data.</text>
</comment>
<proteinExistence type="inferred from homology"/>
<evidence type="ECO:0000256" key="2">
    <source>
        <dbReference type="ARBA" id="ARBA00022490"/>
    </source>
</evidence>
<dbReference type="Gene3D" id="3.90.79.10">
    <property type="entry name" value="Nucleoside Triphosphate Pyrophosphohydrolase"/>
    <property type="match status" value="1"/>
</dbReference>
<accession>A0ABV5ACH3</accession>
<dbReference type="CDD" id="cd03673">
    <property type="entry name" value="NUDIX_Ap6A_hydrolase"/>
    <property type="match status" value="1"/>
</dbReference>
<dbReference type="Gene3D" id="3.20.20.70">
    <property type="entry name" value="Aldolase class I"/>
    <property type="match status" value="1"/>
</dbReference>
<evidence type="ECO:0000313" key="9">
    <source>
        <dbReference type="EMBL" id="MFB5189967.1"/>
    </source>
</evidence>
<dbReference type="InterPro" id="IPR028581">
    <property type="entry name" value="DeoC_typeI"/>
</dbReference>
<evidence type="ECO:0000256" key="1">
    <source>
        <dbReference type="ARBA" id="ARBA00010936"/>
    </source>
</evidence>
<comment type="pathway">
    <text evidence="7">Carbohydrate degradation; 2-deoxy-D-ribose 1-phosphate degradation; D-glyceraldehyde 3-phosphate and acetaldehyde from 2-deoxy-alpha-D-ribose 1-phosphate: step 2/2.</text>
</comment>
<gene>
    <name evidence="7 9" type="primary">deoC</name>
    <name evidence="9" type="ORF">KKP3000_003359</name>
</gene>
<dbReference type="InterPro" id="IPR020084">
    <property type="entry name" value="NUDIX_hydrolase_CS"/>
</dbReference>
<feature type="active site" description="Proton donor/acceptor" evidence="7">
    <location>
        <position position="299"/>
    </location>
</feature>
<feature type="active site" description="Schiff-base intermediate with acetaldehyde" evidence="7">
    <location>
        <position position="365"/>
    </location>
</feature>
<keyword evidence="2 7" id="KW-0963">Cytoplasm</keyword>
<evidence type="ECO:0000259" key="8">
    <source>
        <dbReference type="PROSITE" id="PS51462"/>
    </source>
</evidence>
<comment type="subcellular location">
    <subcellularLocation>
        <location evidence="7">Cytoplasm</location>
    </subcellularLocation>
</comment>
<dbReference type="PANTHER" id="PTHR10889">
    <property type="entry name" value="DEOXYRIBOSE-PHOSPHATE ALDOLASE"/>
    <property type="match status" value="1"/>
</dbReference>
<dbReference type="InterPro" id="IPR000086">
    <property type="entry name" value="NUDIX_hydrolase_dom"/>
</dbReference>
<dbReference type="PANTHER" id="PTHR10889:SF1">
    <property type="entry name" value="DEOXYRIBOSE-PHOSPHATE ALDOLASE"/>
    <property type="match status" value="1"/>
</dbReference>
<dbReference type="EMBL" id="JBDXSU010000004">
    <property type="protein sequence ID" value="MFB5189967.1"/>
    <property type="molecule type" value="Genomic_DNA"/>
</dbReference>
<keyword evidence="10" id="KW-1185">Reference proteome</keyword>
<keyword evidence="5 7" id="KW-0704">Schiff base</keyword>
<organism evidence="9 10">
    <name type="scientific">Alicyclobacillus fastidiosus</name>
    <dbReference type="NCBI Taxonomy" id="392011"/>
    <lineage>
        <taxon>Bacteria</taxon>
        <taxon>Bacillati</taxon>
        <taxon>Bacillota</taxon>
        <taxon>Bacilli</taxon>
        <taxon>Bacillales</taxon>
        <taxon>Alicyclobacillaceae</taxon>
        <taxon>Alicyclobacillus</taxon>
    </lineage>
</organism>
<evidence type="ECO:0000256" key="4">
    <source>
        <dbReference type="ARBA" id="ARBA00023239"/>
    </source>
</evidence>
<dbReference type="HAMAP" id="MF_00114">
    <property type="entry name" value="DeoC_type1"/>
    <property type="match status" value="1"/>
</dbReference>
<feature type="active site" description="Proton donor/acceptor" evidence="7">
    <location>
        <position position="394"/>
    </location>
</feature>
<dbReference type="NCBIfam" id="TIGR00126">
    <property type="entry name" value="deoC"/>
    <property type="match status" value="1"/>
</dbReference>
<dbReference type="EC" id="4.1.2.4" evidence="7"/>
<evidence type="ECO:0000313" key="10">
    <source>
        <dbReference type="Proteomes" id="UP001579974"/>
    </source>
</evidence>
<feature type="domain" description="Nudix hydrolase" evidence="8">
    <location>
        <begin position="4"/>
        <end position="142"/>
    </location>
</feature>
<reference evidence="9 10" key="1">
    <citation type="journal article" date="2024" name="Int. J. Mol. Sci.">
        <title>Exploration of Alicyclobacillus spp. Genome in Search of Antibiotic Resistance.</title>
        <authorList>
            <person name="Bucka-Kolendo J."/>
            <person name="Kiousi D.E."/>
            <person name="Dekowska A."/>
            <person name="Mikolajczuk-Szczyrba A."/>
            <person name="Karadedos D.M."/>
            <person name="Michael P."/>
            <person name="Galanis A."/>
            <person name="Sokolowska B."/>
        </authorList>
    </citation>
    <scope>NUCLEOTIDE SEQUENCE [LARGE SCALE GENOMIC DNA]</scope>
    <source>
        <strain evidence="9 10">KKP 3000</strain>
    </source>
</reference>
<dbReference type="SUPFAM" id="SSF51569">
    <property type="entry name" value="Aldolase"/>
    <property type="match status" value="1"/>
</dbReference>
<keyword evidence="4 7" id="KW-0456">Lyase</keyword>
<dbReference type="SMART" id="SM01133">
    <property type="entry name" value="DeoC"/>
    <property type="match status" value="1"/>
</dbReference>
<dbReference type="GO" id="GO:0004139">
    <property type="term" value="F:deoxyribose-phosphate aldolase activity"/>
    <property type="evidence" value="ECO:0007669"/>
    <property type="project" value="UniProtKB-EC"/>
</dbReference>
<dbReference type="SUPFAM" id="SSF55811">
    <property type="entry name" value="Nudix"/>
    <property type="match status" value="1"/>
</dbReference>
<dbReference type="RefSeq" id="WP_275476237.1">
    <property type="nucleotide sequence ID" value="NZ_CP162940.1"/>
</dbReference>
<dbReference type="InterPro" id="IPR015797">
    <property type="entry name" value="NUDIX_hydrolase-like_dom_sf"/>
</dbReference>
<dbReference type="Proteomes" id="UP001579974">
    <property type="component" value="Unassembled WGS sequence"/>
</dbReference>
<dbReference type="InterPro" id="IPR013785">
    <property type="entry name" value="Aldolase_TIM"/>
</dbReference>
<dbReference type="Pfam" id="PF01791">
    <property type="entry name" value="DeoC"/>
    <property type="match status" value="1"/>
</dbReference>
<evidence type="ECO:0000256" key="7">
    <source>
        <dbReference type="HAMAP-Rule" id="MF_00114"/>
    </source>
</evidence>
<dbReference type="PROSITE" id="PS51462">
    <property type="entry name" value="NUDIX"/>
    <property type="match status" value="1"/>
</dbReference>
<evidence type="ECO:0000256" key="6">
    <source>
        <dbReference type="ARBA" id="ARBA00048791"/>
    </source>
</evidence>